<dbReference type="AlphaFoldDB" id="A0A645HPA8"/>
<name>A0A645HPA8_9ZZZZ</name>
<sequence length="157" mass="17396">MRPLKNSTKPSAEKITSVLKSTVEVATEVQYSDSTHRAKCAARKTPERMQPSAARRERALNSARRIAATGSIRATVQPSRKVKSTREGAPDRRTKIAEKADITTPKAKTALGLESLRIIRRSPLSCIQKQPPPGWDERLQLATVAYPPRGNEATRRK</sequence>
<reference evidence="2" key="1">
    <citation type="submission" date="2019-08" db="EMBL/GenBank/DDBJ databases">
        <authorList>
            <person name="Kucharzyk K."/>
            <person name="Murdoch R.W."/>
            <person name="Higgins S."/>
            <person name="Loffler F."/>
        </authorList>
    </citation>
    <scope>NUCLEOTIDE SEQUENCE</scope>
</reference>
<comment type="caution">
    <text evidence="2">The sequence shown here is derived from an EMBL/GenBank/DDBJ whole genome shotgun (WGS) entry which is preliminary data.</text>
</comment>
<dbReference type="EMBL" id="VSSQ01096817">
    <property type="protein sequence ID" value="MPN40416.1"/>
    <property type="molecule type" value="Genomic_DNA"/>
</dbReference>
<evidence type="ECO:0000256" key="1">
    <source>
        <dbReference type="SAM" id="MobiDB-lite"/>
    </source>
</evidence>
<protein>
    <submittedName>
        <fullName evidence="2">Uncharacterized protein</fullName>
    </submittedName>
</protein>
<organism evidence="2">
    <name type="scientific">bioreactor metagenome</name>
    <dbReference type="NCBI Taxonomy" id="1076179"/>
    <lineage>
        <taxon>unclassified sequences</taxon>
        <taxon>metagenomes</taxon>
        <taxon>ecological metagenomes</taxon>
    </lineage>
</organism>
<proteinExistence type="predicted"/>
<feature type="region of interest" description="Disordered" evidence="1">
    <location>
        <begin position="74"/>
        <end position="99"/>
    </location>
</feature>
<evidence type="ECO:0000313" key="2">
    <source>
        <dbReference type="EMBL" id="MPN40416.1"/>
    </source>
</evidence>
<accession>A0A645HPA8</accession>
<gene>
    <name evidence="2" type="ORF">SDC9_187953</name>
</gene>
<feature type="compositionally biased region" description="Basic and acidic residues" evidence="1">
    <location>
        <begin position="84"/>
        <end position="99"/>
    </location>
</feature>